<comment type="similarity">
    <text evidence="1">Belongs to the aspartyl/asparaginyl beta-hydroxylase family.</text>
</comment>
<dbReference type="SUPFAM" id="SSF51197">
    <property type="entry name" value="Clavaminate synthase-like"/>
    <property type="match status" value="1"/>
</dbReference>
<dbReference type="Gene3D" id="2.60.120.330">
    <property type="entry name" value="B-lactam Antibiotic, Isopenicillin N Synthase, Chain"/>
    <property type="match status" value="1"/>
</dbReference>
<dbReference type="Proteomes" id="UP001222087">
    <property type="component" value="Chromosome"/>
</dbReference>
<proteinExistence type="inferred from homology"/>
<sequence length="264" mass="30701">MTFLIPLTLIALLFFCSEIERYRRKARFLSWYNLKKNPKSLISPINVLYGLISPNKPFLPLNVFPSHNMLAANFSLIQQEVHALLKQKFKLKDFGEIEKYSRKLAKEGWKSFFIKCYRDILPAAEIQLPKTAALIKQCPEINLAMLSIFEPGATIKPHYGPSKLCYRYHLCLFCCATHNAFINVDGQNYFWREGEAILFDDTYRHFAANPTQQLRVVLFCDIDRKLPFPFNYFNKLVIKLIGKTKAIKRMNLAANAFYHAEETS</sequence>
<organism evidence="5 6">
    <name type="scientific">Legionella cardiaca</name>
    <dbReference type="NCBI Taxonomy" id="1071983"/>
    <lineage>
        <taxon>Bacteria</taxon>
        <taxon>Pseudomonadati</taxon>
        <taxon>Pseudomonadota</taxon>
        <taxon>Gammaproteobacteria</taxon>
        <taxon>Legionellales</taxon>
        <taxon>Legionellaceae</taxon>
        <taxon>Legionella</taxon>
    </lineage>
</organism>
<dbReference type="InterPro" id="IPR007803">
    <property type="entry name" value="Asp/Arg/Pro-Hydrxlase"/>
</dbReference>
<evidence type="ECO:0000256" key="3">
    <source>
        <dbReference type="ARBA" id="ARBA00023002"/>
    </source>
</evidence>
<keyword evidence="2" id="KW-0223">Dioxygenase</keyword>
<evidence type="ECO:0000256" key="1">
    <source>
        <dbReference type="ARBA" id="ARBA00007730"/>
    </source>
</evidence>
<feature type="domain" description="Aspartyl/asparaginy/proline hydroxylase" evidence="4">
    <location>
        <begin position="72"/>
        <end position="224"/>
    </location>
</feature>
<accession>A0ABY8ATI5</accession>
<name>A0ABY8ATI5_9GAMM</name>
<keyword evidence="6" id="KW-1185">Reference proteome</keyword>
<evidence type="ECO:0000259" key="4">
    <source>
        <dbReference type="Pfam" id="PF05118"/>
    </source>
</evidence>
<evidence type="ECO:0000313" key="6">
    <source>
        <dbReference type="Proteomes" id="UP001222087"/>
    </source>
</evidence>
<dbReference type="PANTHER" id="PTHR46332">
    <property type="entry name" value="ASPARTATE BETA-HYDROXYLASE DOMAIN-CONTAINING PROTEIN 2"/>
    <property type="match status" value="1"/>
</dbReference>
<gene>
    <name evidence="5" type="ORF">PXX05_13095</name>
</gene>
<dbReference type="RefSeq" id="WP_275088636.1">
    <property type="nucleotide sequence ID" value="NZ_CP119078.1"/>
</dbReference>
<reference evidence="5 6" key="1">
    <citation type="submission" date="2023-02" db="EMBL/GenBank/DDBJ databases">
        <title>Genome Sequence of L. cardiaca H63T.</title>
        <authorList>
            <person name="Lopez A.E."/>
            <person name="Cianciotto N.P."/>
        </authorList>
    </citation>
    <scope>NUCLEOTIDE SEQUENCE [LARGE SCALE GENOMIC DNA]</scope>
    <source>
        <strain evidence="5 6">H63</strain>
    </source>
</reference>
<dbReference type="InterPro" id="IPR051821">
    <property type="entry name" value="Asp/Asn_beta-hydroxylase"/>
</dbReference>
<evidence type="ECO:0000313" key="5">
    <source>
        <dbReference type="EMBL" id="WED42820.1"/>
    </source>
</evidence>
<dbReference type="PANTHER" id="PTHR46332:SF5">
    <property type="entry name" value="ASPARTATE BETA-HYDROXYLASE DOMAIN CONTAINING 2"/>
    <property type="match status" value="1"/>
</dbReference>
<protein>
    <submittedName>
        <fullName evidence="5">Aspartyl/asparaginyl beta-hydroxylase domain-containing protein</fullName>
    </submittedName>
</protein>
<dbReference type="InterPro" id="IPR027443">
    <property type="entry name" value="IPNS-like_sf"/>
</dbReference>
<evidence type="ECO:0000256" key="2">
    <source>
        <dbReference type="ARBA" id="ARBA00022964"/>
    </source>
</evidence>
<keyword evidence="3" id="KW-0560">Oxidoreductase</keyword>
<dbReference type="Pfam" id="PF05118">
    <property type="entry name" value="Asp_Arg_Hydrox"/>
    <property type="match status" value="1"/>
</dbReference>
<dbReference type="EMBL" id="CP119078">
    <property type="protein sequence ID" value="WED42820.1"/>
    <property type="molecule type" value="Genomic_DNA"/>
</dbReference>